<dbReference type="PANTHER" id="PTHR10622:SF10">
    <property type="entry name" value="HET DOMAIN-CONTAINING PROTEIN"/>
    <property type="match status" value="1"/>
</dbReference>
<sequence>MRLLRLEDDGEFSLVEFVGKNIPPYTVLSHTWGAEDEEVTFKDLMEGTCKRKVGYSKIRFCGKQAADDGLQFFWVDTCCIDKSSSSELSEAINSMFRWYKDAARCYAYLADVPGSNAHPQAAIATKFARSRWFTRGWTLQELLAPANVHFFSNDWSNLGSKDTLADIISAITRIDLACLLGHKSMDQASIAKKMSWASRRVTTRLEDTAYCLLGVFGVNMPLLYGEGERAFIRLQEEIMRVSDDQSLFAWGEPKSTPTSSSEPHERTRTTTQLRGLFASSPTEFATCGNIIPDEVAEIEEPYTLTNKGVRLVLPIYKDDLIPYDDIAILACRPEDSLLHVFVMPLKALGGCQFARGCTKPYTISRDHVTVLANRVLYIKQTLGASVLPLMESILLPPGFWIRTFPSVSGACISNVQPAECWDPQNRIVRSPLSAADGANWQASLRVAIENEDRGHRTILIGYSNGYPFSRLLPDADNISKRQIGVALRTTRESSYPLGLKIVIAEQMFLAMGLPVRIVDIRLAPMHETDMVREVIDNKLFA</sequence>
<keyword evidence="5" id="KW-1185">Reference proteome</keyword>
<evidence type="ECO:0000313" key="4">
    <source>
        <dbReference type="EMBL" id="KAF2195598.1"/>
    </source>
</evidence>
<dbReference type="EMBL" id="ML994610">
    <property type="protein sequence ID" value="KAF2195598.1"/>
    <property type="molecule type" value="Genomic_DNA"/>
</dbReference>
<dbReference type="InterPro" id="IPR058525">
    <property type="entry name" value="DUF8212"/>
</dbReference>
<protein>
    <submittedName>
        <fullName evidence="4">HET-domain-containing protein</fullName>
    </submittedName>
</protein>
<feature type="region of interest" description="Disordered" evidence="1">
    <location>
        <begin position="249"/>
        <end position="268"/>
    </location>
</feature>
<gene>
    <name evidence="4" type="ORF">K469DRAFT_699192</name>
</gene>
<feature type="domain" description="DUF8212" evidence="3">
    <location>
        <begin position="229"/>
        <end position="317"/>
    </location>
</feature>
<dbReference type="AlphaFoldDB" id="A0A6A6EXU6"/>
<dbReference type="Proteomes" id="UP000800200">
    <property type="component" value="Unassembled WGS sequence"/>
</dbReference>
<feature type="compositionally biased region" description="Low complexity" evidence="1">
    <location>
        <begin position="252"/>
        <end position="261"/>
    </location>
</feature>
<accession>A0A6A6EXU6</accession>
<evidence type="ECO:0000313" key="5">
    <source>
        <dbReference type="Proteomes" id="UP000800200"/>
    </source>
</evidence>
<dbReference type="Pfam" id="PF06985">
    <property type="entry name" value="HET"/>
    <property type="match status" value="1"/>
</dbReference>
<evidence type="ECO:0000259" key="2">
    <source>
        <dbReference type="Pfam" id="PF06985"/>
    </source>
</evidence>
<reference evidence="4" key="1">
    <citation type="journal article" date="2020" name="Stud. Mycol.">
        <title>101 Dothideomycetes genomes: a test case for predicting lifestyles and emergence of pathogens.</title>
        <authorList>
            <person name="Haridas S."/>
            <person name="Albert R."/>
            <person name="Binder M."/>
            <person name="Bloem J."/>
            <person name="Labutti K."/>
            <person name="Salamov A."/>
            <person name="Andreopoulos B."/>
            <person name="Baker S."/>
            <person name="Barry K."/>
            <person name="Bills G."/>
            <person name="Bluhm B."/>
            <person name="Cannon C."/>
            <person name="Castanera R."/>
            <person name="Culley D."/>
            <person name="Daum C."/>
            <person name="Ezra D."/>
            <person name="Gonzalez J."/>
            <person name="Henrissat B."/>
            <person name="Kuo A."/>
            <person name="Liang C."/>
            <person name="Lipzen A."/>
            <person name="Lutzoni F."/>
            <person name="Magnuson J."/>
            <person name="Mondo S."/>
            <person name="Nolan M."/>
            <person name="Ohm R."/>
            <person name="Pangilinan J."/>
            <person name="Park H.-J."/>
            <person name="Ramirez L."/>
            <person name="Alfaro M."/>
            <person name="Sun H."/>
            <person name="Tritt A."/>
            <person name="Yoshinaga Y."/>
            <person name="Zwiers L.-H."/>
            <person name="Turgeon B."/>
            <person name="Goodwin S."/>
            <person name="Spatafora J."/>
            <person name="Crous P."/>
            <person name="Grigoriev I."/>
        </authorList>
    </citation>
    <scope>NUCLEOTIDE SEQUENCE</scope>
    <source>
        <strain evidence="4">CBS 207.26</strain>
    </source>
</reference>
<dbReference type="OrthoDB" id="20872at2759"/>
<dbReference type="InterPro" id="IPR010730">
    <property type="entry name" value="HET"/>
</dbReference>
<organism evidence="4 5">
    <name type="scientific">Zopfia rhizophila CBS 207.26</name>
    <dbReference type="NCBI Taxonomy" id="1314779"/>
    <lineage>
        <taxon>Eukaryota</taxon>
        <taxon>Fungi</taxon>
        <taxon>Dikarya</taxon>
        <taxon>Ascomycota</taxon>
        <taxon>Pezizomycotina</taxon>
        <taxon>Dothideomycetes</taxon>
        <taxon>Dothideomycetes incertae sedis</taxon>
        <taxon>Zopfiaceae</taxon>
        <taxon>Zopfia</taxon>
    </lineage>
</organism>
<dbReference type="Pfam" id="PF26640">
    <property type="entry name" value="DUF8212"/>
    <property type="match status" value="1"/>
</dbReference>
<feature type="domain" description="Heterokaryon incompatibility" evidence="2">
    <location>
        <begin position="25"/>
        <end position="111"/>
    </location>
</feature>
<evidence type="ECO:0000256" key="1">
    <source>
        <dbReference type="SAM" id="MobiDB-lite"/>
    </source>
</evidence>
<dbReference type="PANTHER" id="PTHR10622">
    <property type="entry name" value="HET DOMAIN-CONTAINING PROTEIN"/>
    <property type="match status" value="1"/>
</dbReference>
<proteinExistence type="predicted"/>
<name>A0A6A6EXU6_9PEZI</name>
<evidence type="ECO:0000259" key="3">
    <source>
        <dbReference type="Pfam" id="PF26640"/>
    </source>
</evidence>